<evidence type="ECO:0000259" key="2">
    <source>
        <dbReference type="Pfam" id="PF08522"/>
    </source>
</evidence>
<dbReference type="EMBL" id="QWDC01000002">
    <property type="protein sequence ID" value="RFZ92627.1"/>
    <property type="molecule type" value="Genomic_DNA"/>
</dbReference>
<dbReference type="Gene3D" id="2.60.40.1740">
    <property type="entry name" value="hypothetical protein (bacova_03559)"/>
    <property type="match status" value="1"/>
</dbReference>
<evidence type="ECO:0000256" key="1">
    <source>
        <dbReference type="SAM" id="SignalP"/>
    </source>
</evidence>
<evidence type="ECO:0000313" key="3">
    <source>
        <dbReference type="EMBL" id="RFZ92627.1"/>
    </source>
</evidence>
<keyword evidence="1" id="KW-0732">Signal</keyword>
<organism evidence="3 4">
    <name type="scientific">Mucilaginibacter conchicola</name>
    <dbReference type="NCBI Taxonomy" id="2303333"/>
    <lineage>
        <taxon>Bacteria</taxon>
        <taxon>Pseudomonadati</taxon>
        <taxon>Bacteroidota</taxon>
        <taxon>Sphingobacteriia</taxon>
        <taxon>Sphingobacteriales</taxon>
        <taxon>Sphingobacteriaceae</taxon>
        <taxon>Mucilaginibacter</taxon>
    </lineage>
</organism>
<dbReference type="PROSITE" id="PS51257">
    <property type="entry name" value="PROKAR_LIPOPROTEIN"/>
    <property type="match status" value="1"/>
</dbReference>
<feature type="signal peptide" evidence="1">
    <location>
        <begin position="1"/>
        <end position="32"/>
    </location>
</feature>
<protein>
    <submittedName>
        <fullName evidence="3">DUF1735 domain-containing protein</fullName>
    </submittedName>
</protein>
<keyword evidence="4" id="KW-1185">Reference proteome</keyword>
<name>A0A372NVJ1_9SPHI</name>
<dbReference type="InterPro" id="IPR013728">
    <property type="entry name" value="BT_3987-like_N"/>
</dbReference>
<reference evidence="3 4" key="1">
    <citation type="submission" date="2018-08" db="EMBL/GenBank/DDBJ databases">
        <title>Mucilaginibacter sp. MYSH2.</title>
        <authorList>
            <person name="Seo T."/>
        </authorList>
    </citation>
    <scope>NUCLEOTIDE SEQUENCE [LARGE SCALE GENOMIC DNA]</scope>
    <source>
        <strain evidence="3 4">MYSH2</strain>
    </source>
</reference>
<feature type="domain" description="BT-3987-like N-terminal" evidence="2">
    <location>
        <begin position="74"/>
        <end position="173"/>
    </location>
</feature>
<accession>A0A372NVJ1</accession>
<comment type="caution">
    <text evidence="3">The sequence shown here is derived from an EMBL/GenBank/DDBJ whole genome shotgun (WGS) entry which is preliminary data.</text>
</comment>
<sequence>MFKLIRYSKMKNNITKYLLLACSAMVLFSACRKDSFEGDSAAGKGKDFVRITEGKVRSQFFSPFTTINEINMFSVRKDAASDGALNKANTFVLTDLGQAYITKYNTEHGTDYELLPTNMYTQKTDASIVKAGNTLTFNFAAGDFAKNYILNVDGSKFDPSKKYVIAYVLSNTGGLTAKAGKDTIISAIALKNKYDGVYSVDGSMQDFTNSTLGHINEFLSSASNTTGVSAPMEYELRTISATKCELYDNYFFGGNYIPIRSGTSYSQYGSFALVVEFDPATDKVVAVTNYYGQPAGNTRSAQLDPSGTNAYDAGAKTVKIKYRMLQPSVVVAPPNIRTVWDETWTYIGER</sequence>
<dbReference type="Pfam" id="PF08522">
    <property type="entry name" value="BT_3987-like_N"/>
    <property type="match status" value="1"/>
</dbReference>
<proteinExistence type="predicted"/>
<feature type="chain" id="PRO_5016813045" evidence="1">
    <location>
        <begin position="33"/>
        <end position="350"/>
    </location>
</feature>
<dbReference type="Proteomes" id="UP000264217">
    <property type="component" value="Unassembled WGS sequence"/>
</dbReference>
<evidence type="ECO:0000313" key="4">
    <source>
        <dbReference type="Proteomes" id="UP000264217"/>
    </source>
</evidence>
<dbReference type="AlphaFoldDB" id="A0A372NVJ1"/>
<gene>
    <name evidence="3" type="ORF">D0C36_14520</name>
</gene>